<dbReference type="InterPro" id="IPR012337">
    <property type="entry name" value="RNaseH-like_sf"/>
</dbReference>
<dbReference type="Gene3D" id="3.30.420.10">
    <property type="entry name" value="Ribonuclease H-like superfamily/Ribonuclease H"/>
    <property type="match status" value="1"/>
</dbReference>
<evidence type="ECO:0000256" key="2">
    <source>
        <dbReference type="SAM" id="MobiDB-lite"/>
    </source>
</evidence>
<dbReference type="GO" id="GO:0003677">
    <property type="term" value="F:DNA binding"/>
    <property type="evidence" value="ECO:0007669"/>
    <property type="project" value="InterPro"/>
</dbReference>
<dbReference type="NCBIfam" id="NF033546">
    <property type="entry name" value="transpos_IS21"/>
    <property type="match status" value="1"/>
</dbReference>
<dbReference type="Pfam" id="PF08281">
    <property type="entry name" value="Sigma70_r4_2"/>
    <property type="match status" value="1"/>
</dbReference>
<reference evidence="5 6" key="1">
    <citation type="submission" date="2016-10" db="EMBL/GenBank/DDBJ databases">
        <authorList>
            <person name="de Groot N.N."/>
        </authorList>
    </citation>
    <scope>NUCLEOTIDE SEQUENCE [LARGE SCALE GENOMIC DNA]</scope>
    <source>
        <strain evidence="5 6">CGMCC 1.6117</strain>
    </source>
</reference>
<dbReference type="PROSITE" id="PS50532">
    <property type="entry name" value="HTH_IS408"/>
    <property type="match status" value="1"/>
</dbReference>
<organism evidence="5 6">
    <name type="scientific">Paracoccus halophilus</name>
    <dbReference type="NCBI Taxonomy" id="376733"/>
    <lineage>
        <taxon>Bacteria</taxon>
        <taxon>Pseudomonadati</taxon>
        <taxon>Pseudomonadota</taxon>
        <taxon>Alphaproteobacteria</taxon>
        <taxon>Rhodobacterales</taxon>
        <taxon>Paracoccaceae</taxon>
        <taxon>Paracoccus</taxon>
    </lineage>
</organism>
<accession>A0A1I0UF71</accession>
<evidence type="ECO:0000259" key="4">
    <source>
        <dbReference type="PROSITE" id="PS50994"/>
    </source>
</evidence>
<sequence length="538" mass="61631">MVGHPLRRYGTLPIFDEIGEGMPRRKQARRMTVRDIRTILRLTHEQGLSVREVALRLKLSKTTVATYLLRAREAGLNCWPLPAGRDDDRRLKQALFQRVGRPPRDLSEPDWPKMAAEMKRKGVTLVLLWEEYRAAHPDGYGYTWFCERYRAFERRLNPVYRNRHEAGAVMQTDYAGHTIPVIDPGTGRMHSAQIFVAVLGASNYTFAWASLSQRLPDWIEAQIRALKFMGGVPKAIICDNLKAAVAKPLWFEPSLTRTFSDMATHYDTTVLPTRPRKPRDKGKVEGAVLIVERWILARLRNRQFFSIETLNAAIAELLDDLNGRIMRRVGRSRRELFEEIEHPALSPLPDTPFEYAEWKRAKVHPDYHIEVLHGFYSVPHRLIGRQVDVRLTHRMIEIFHNHERVAVHHRRGQRGGHTTVRDHMPKAHQRYGGMTPESLITRAARTGYHAAALIERLMRDRPHPEQGYRSALGVLGLQRQFGADRLEAACERALTIGTVNYASVRSILITGLDRAPSPPDPVTATPVHDNIRGPGYYQ</sequence>
<dbReference type="InterPro" id="IPR036397">
    <property type="entry name" value="RNaseH_sf"/>
</dbReference>
<dbReference type="Pfam" id="PF00665">
    <property type="entry name" value="rve"/>
    <property type="match status" value="1"/>
</dbReference>
<dbReference type="PANTHER" id="PTHR35004">
    <property type="entry name" value="TRANSPOSASE RV3428C-RELATED"/>
    <property type="match status" value="1"/>
</dbReference>
<dbReference type="InterPro" id="IPR013249">
    <property type="entry name" value="RNA_pol_sigma70_r4_t2"/>
</dbReference>
<dbReference type="Gene3D" id="1.10.10.60">
    <property type="entry name" value="Homeodomain-like"/>
    <property type="match status" value="1"/>
</dbReference>
<feature type="region of interest" description="Disordered" evidence="2">
    <location>
        <begin position="514"/>
        <end position="538"/>
    </location>
</feature>
<dbReference type="PROSITE" id="PS50994">
    <property type="entry name" value="INTEGRASE"/>
    <property type="match status" value="1"/>
</dbReference>
<dbReference type="Proteomes" id="UP000182312">
    <property type="component" value="Unassembled WGS sequence"/>
</dbReference>
<dbReference type="SUPFAM" id="SSF53098">
    <property type="entry name" value="Ribonuclease H-like"/>
    <property type="match status" value="1"/>
</dbReference>
<proteinExistence type="inferred from homology"/>
<dbReference type="GO" id="GO:0006352">
    <property type="term" value="P:DNA-templated transcription initiation"/>
    <property type="evidence" value="ECO:0007669"/>
    <property type="project" value="InterPro"/>
</dbReference>
<dbReference type="InterPro" id="IPR054353">
    <property type="entry name" value="IstA-like_C"/>
</dbReference>
<evidence type="ECO:0000313" key="6">
    <source>
        <dbReference type="Proteomes" id="UP000182312"/>
    </source>
</evidence>
<comment type="similarity">
    <text evidence="1">Belongs to the transposase IS21/IS408/IS1162 family.</text>
</comment>
<protein>
    <submittedName>
        <fullName evidence="5">Transposase</fullName>
    </submittedName>
</protein>
<dbReference type="AlphaFoldDB" id="A0A1I0UF71"/>
<dbReference type="InterPro" id="IPR017895">
    <property type="entry name" value="HTH_IS408/IS1162_type"/>
</dbReference>
<evidence type="ECO:0000259" key="3">
    <source>
        <dbReference type="PROSITE" id="PS50532"/>
    </source>
</evidence>
<gene>
    <name evidence="5" type="ORF">SAMN04487972_1621</name>
</gene>
<dbReference type="PANTHER" id="PTHR35004:SF8">
    <property type="entry name" value="TRANSPOSASE RV3428C-RELATED"/>
    <property type="match status" value="1"/>
</dbReference>
<feature type="domain" description="HTH IS408-type" evidence="3">
    <location>
        <begin position="36"/>
        <end position="118"/>
    </location>
</feature>
<feature type="domain" description="Integrase catalytic" evidence="4">
    <location>
        <begin position="154"/>
        <end position="341"/>
    </location>
</feature>
<dbReference type="Pfam" id="PF22483">
    <property type="entry name" value="Mu-transpos_C_2"/>
    <property type="match status" value="1"/>
</dbReference>
<evidence type="ECO:0000256" key="1">
    <source>
        <dbReference type="ARBA" id="ARBA00009277"/>
    </source>
</evidence>
<dbReference type="GO" id="GO:0016987">
    <property type="term" value="F:sigma factor activity"/>
    <property type="evidence" value="ECO:0007669"/>
    <property type="project" value="InterPro"/>
</dbReference>
<dbReference type="InterPro" id="IPR001584">
    <property type="entry name" value="Integrase_cat-core"/>
</dbReference>
<evidence type="ECO:0000313" key="5">
    <source>
        <dbReference type="EMBL" id="SFA62704.1"/>
    </source>
</evidence>
<dbReference type="EMBL" id="FOJO01000062">
    <property type="protein sequence ID" value="SFA62704.1"/>
    <property type="molecule type" value="Genomic_DNA"/>
</dbReference>
<name>A0A1I0UF71_9RHOB</name>
<dbReference type="GO" id="GO:0015074">
    <property type="term" value="P:DNA integration"/>
    <property type="evidence" value="ECO:0007669"/>
    <property type="project" value="InterPro"/>
</dbReference>